<name>A0A251XF62_CLAMM</name>
<dbReference type="EMBL" id="MDHH01000004">
    <property type="protein sequence ID" value="OUE00936.1"/>
    <property type="molecule type" value="Genomic_DNA"/>
</dbReference>
<organism evidence="2 3">
    <name type="scientific">Clavibacter michiganensis subsp. michiganensis</name>
    <dbReference type="NCBI Taxonomy" id="33013"/>
    <lineage>
        <taxon>Bacteria</taxon>
        <taxon>Bacillati</taxon>
        <taxon>Actinomycetota</taxon>
        <taxon>Actinomycetes</taxon>
        <taxon>Micrococcales</taxon>
        <taxon>Microbacteriaceae</taxon>
        <taxon>Clavibacter</taxon>
    </lineage>
</organism>
<sequence>MGRVPLALMASPLTPSTEHRLDDVLTIASGDVERAVHGVGALGDPGEAVAAGRGGWLGRGGRGAGFRTTMRRRPPGRPSSDTSTGAPGACRRAFVRHSWMAR</sequence>
<evidence type="ECO:0000256" key="1">
    <source>
        <dbReference type="SAM" id="MobiDB-lite"/>
    </source>
</evidence>
<accession>A0A251XF62</accession>
<reference evidence="2 3" key="1">
    <citation type="submission" date="2016-08" db="EMBL/GenBank/DDBJ databases">
        <title>Genome sequence of Clavibacter michiganensis subsp. michiganensis strain CASJ007.</title>
        <authorList>
            <person name="Thapa S.P."/>
            <person name="Coaker G."/>
        </authorList>
    </citation>
    <scope>NUCLEOTIDE SEQUENCE [LARGE SCALE GENOMIC DNA]</scope>
    <source>
        <strain evidence="2">CASJ007</strain>
    </source>
</reference>
<keyword evidence="3" id="KW-1185">Reference proteome</keyword>
<dbReference type="AlphaFoldDB" id="A0A251XF62"/>
<protein>
    <submittedName>
        <fullName evidence="2">Uncharacterized protein</fullName>
    </submittedName>
</protein>
<feature type="region of interest" description="Disordered" evidence="1">
    <location>
        <begin position="41"/>
        <end position="91"/>
    </location>
</feature>
<dbReference type="Proteomes" id="UP000195062">
    <property type="component" value="Unassembled WGS sequence"/>
</dbReference>
<comment type="caution">
    <text evidence="2">The sequence shown here is derived from an EMBL/GenBank/DDBJ whole genome shotgun (WGS) entry which is preliminary data.</text>
</comment>
<gene>
    <name evidence="2" type="ORF">CMMCAS07_15970</name>
</gene>
<proteinExistence type="predicted"/>
<evidence type="ECO:0000313" key="3">
    <source>
        <dbReference type="Proteomes" id="UP000195062"/>
    </source>
</evidence>
<feature type="compositionally biased region" description="Gly residues" evidence="1">
    <location>
        <begin position="52"/>
        <end position="64"/>
    </location>
</feature>
<evidence type="ECO:0000313" key="2">
    <source>
        <dbReference type="EMBL" id="OUE00936.1"/>
    </source>
</evidence>